<dbReference type="Pfam" id="PF08883">
    <property type="entry name" value="DOPA_dioxygen"/>
    <property type="match status" value="1"/>
</dbReference>
<comment type="caution">
    <text evidence="1">The sequence shown here is derived from an EMBL/GenBank/DDBJ whole genome shotgun (WGS) entry which is preliminary data.</text>
</comment>
<gene>
    <name evidence="1" type="ORF">LPC04_05995</name>
</gene>
<dbReference type="AlphaFoldDB" id="A0A9X2BY48"/>
<name>A0A9X2BY48_9BURK</name>
<proteinExistence type="predicted"/>
<evidence type="ECO:0000313" key="2">
    <source>
        <dbReference type="Proteomes" id="UP001139353"/>
    </source>
</evidence>
<dbReference type="InterPro" id="IPR023389">
    <property type="entry name" value="DOPA-like_sf"/>
</dbReference>
<keyword evidence="2" id="KW-1185">Reference proteome</keyword>
<dbReference type="InterPro" id="IPR014980">
    <property type="entry name" value="DOPA_dioxygen"/>
</dbReference>
<dbReference type="RefSeq" id="WP_275681271.1">
    <property type="nucleotide sequence ID" value="NZ_JAJLJH010000001.1"/>
</dbReference>
<evidence type="ECO:0000313" key="1">
    <source>
        <dbReference type="EMBL" id="MCK9685263.1"/>
    </source>
</evidence>
<accession>A0A9X2BY48</accession>
<dbReference type="PANTHER" id="PTHR36423">
    <property type="entry name" value="AFR070WP"/>
    <property type="match status" value="1"/>
</dbReference>
<dbReference type="SUPFAM" id="SSF143410">
    <property type="entry name" value="DOPA-like"/>
    <property type="match status" value="1"/>
</dbReference>
<sequence>MTTTPPQPLAAIGSFHAHIYFDGPAQRETALALRAQIGERFGVALGRVHDGLVGPHARAMYQVAFDVASFGKFVPWLMLNRQGLTVLVHPNTRDSRRDHLTHALWMGEVLPIVRQEILGTDDEPELAPAPNTAPTIAP</sequence>
<dbReference type="PANTHER" id="PTHR36423:SF2">
    <property type="entry name" value="AFR070WP"/>
    <property type="match status" value="1"/>
</dbReference>
<dbReference type="Gene3D" id="3.30.70.1240">
    <property type="entry name" value="DOPA-like domains"/>
    <property type="match status" value="1"/>
</dbReference>
<dbReference type="EMBL" id="JAJLJH010000001">
    <property type="protein sequence ID" value="MCK9685263.1"/>
    <property type="molecule type" value="Genomic_DNA"/>
</dbReference>
<organism evidence="1 2">
    <name type="scientific">Scleromatobacter humisilvae</name>
    <dbReference type="NCBI Taxonomy" id="2897159"/>
    <lineage>
        <taxon>Bacteria</taxon>
        <taxon>Pseudomonadati</taxon>
        <taxon>Pseudomonadota</taxon>
        <taxon>Betaproteobacteria</taxon>
        <taxon>Burkholderiales</taxon>
        <taxon>Sphaerotilaceae</taxon>
        <taxon>Scleromatobacter</taxon>
    </lineage>
</organism>
<dbReference type="Proteomes" id="UP001139353">
    <property type="component" value="Unassembled WGS sequence"/>
</dbReference>
<protein>
    <submittedName>
        <fullName evidence="1">DOPA 4,5-dioxygenase family protein</fullName>
    </submittedName>
</protein>
<reference evidence="1" key="1">
    <citation type="submission" date="2021-11" db="EMBL/GenBank/DDBJ databases">
        <title>BS-T2-15 a new species belonging to the Comamonadaceae family isolated from the soil of a French oak forest.</title>
        <authorList>
            <person name="Mieszkin S."/>
            <person name="Alain K."/>
        </authorList>
    </citation>
    <scope>NUCLEOTIDE SEQUENCE</scope>
    <source>
        <strain evidence="1">BS-T2-15</strain>
    </source>
</reference>